<gene>
    <name evidence="1" type="ORF">K3152_13170</name>
</gene>
<protein>
    <submittedName>
        <fullName evidence="1">Uncharacterized protein</fullName>
    </submittedName>
</protein>
<dbReference type="Proteomes" id="UP000783253">
    <property type="component" value="Unassembled WGS sequence"/>
</dbReference>
<reference evidence="1 2" key="1">
    <citation type="submission" date="2021-08" db="EMBL/GenBank/DDBJ databases">
        <title>Comparative Genomics Analysis of the Genus Qipengyuania Reveals Extensive Genetic Diversity and Metabolic Versatility, Including the Description of Fifteen Novel Species.</title>
        <authorList>
            <person name="Liu Y."/>
        </authorList>
    </citation>
    <scope>NUCLEOTIDE SEQUENCE [LARGE SCALE GENOMIC DNA]</scope>
    <source>
        <strain evidence="1 2">1NDH17</strain>
    </source>
</reference>
<dbReference type="EMBL" id="JAIGNK010000004">
    <property type="protein sequence ID" value="MBX7459201.1"/>
    <property type="molecule type" value="Genomic_DNA"/>
</dbReference>
<accession>A0ABS7J042</accession>
<organism evidence="1 2">
    <name type="scientific">Qipengyuania polymorpha</name>
    <dbReference type="NCBI Taxonomy" id="2867234"/>
    <lineage>
        <taxon>Bacteria</taxon>
        <taxon>Pseudomonadati</taxon>
        <taxon>Pseudomonadota</taxon>
        <taxon>Alphaproteobacteria</taxon>
        <taxon>Sphingomonadales</taxon>
        <taxon>Erythrobacteraceae</taxon>
        <taxon>Qipengyuania</taxon>
    </lineage>
</organism>
<evidence type="ECO:0000313" key="2">
    <source>
        <dbReference type="Proteomes" id="UP000783253"/>
    </source>
</evidence>
<dbReference type="RefSeq" id="WP_221574592.1">
    <property type="nucleotide sequence ID" value="NZ_JAIGNK010000004.1"/>
</dbReference>
<comment type="caution">
    <text evidence="1">The sequence shown here is derived from an EMBL/GenBank/DDBJ whole genome shotgun (WGS) entry which is preliminary data.</text>
</comment>
<evidence type="ECO:0000313" key="1">
    <source>
        <dbReference type="EMBL" id="MBX7459201.1"/>
    </source>
</evidence>
<keyword evidence="2" id="KW-1185">Reference proteome</keyword>
<sequence length="99" mass="11537">MPELRLQPILFQSRLDEKSFFEWAKAIDCVRDVALVGETTILTVEIPTVEDARELISLFSRYDLDFQHFGPLMTDETRDMFLDEAAGWDRDELNPDLPM</sequence>
<name>A0ABS7J042_9SPHN</name>
<proteinExistence type="predicted"/>